<evidence type="ECO:0000313" key="2">
    <source>
        <dbReference type="Proteomes" id="UP000828390"/>
    </source>
</evidence>
<accession>A0A9D4G9V7</accession>
<gene>
    <name evidence="1" type="ORF">DPMN_141380</name>
</gene>
<keyword evidence="2" id="KW-1185">Reference proteome</keyword>
<protein>
    <submittedName>
        <fullName evidence="1">Uncharacterized protein</fullName>
    </submittedName>
</protein>
<evidence type="ECO:0000313" key="1">
    <source>
        <dbReference type="EMBL" id="KAH3812937.1"/>
    </source>
</evidence>
<dbReference type="EMBL" id="JAIWYP010000006">
    <property type="protein sequence ID" value="KAH3812937.1"/>
    <property type="molecule type" value="Genomic_DNA"/>
</dbReference>
<comment type="caution">
    <text evidence="1">The sequence shown here is derived from an EMBL/GenBank/DDBJ whole genome shotgun (WGS) entry which is preliminary data.</text>
</comment>
<sequence length="81" mass="9445">MRLILSHNRSLLSEHNYLLYDWNTVLQSASVWLAEIGLITLALLPDIVFRAYTDISTRHSISPQLQVSKLYLHFELLDTIY</sequence>
<dbReference type="AlphaFoldDB" id="A0A9D4G9V7"/>
<name>A0A9D4G9V7_DREPO</name>
<reference evidence="1" key="2">
    <citation type="submission" date="2020-11" db="EMBL/GenBank/DDBJ databases">
        <authorList>
            <person name="McCartney M.A."/>
            <person name="Auch B."/>
            <person name="Kono T."/>
            <person name="Mallez S."/>
            <person name="Becker A."/>
            <person name="Gohl D.M."/>
            <person name="Silverstein K.A.T."/>
            <person name="Koren S."/>
            <person name="Bechman K.B."/>
            <person name="Herman A."/>
            <person name="Abrahante J.E."/>
            <person name="Garbe J."/>
        </authorList>
    </citation>
    <scope>NUCLEOTIDE SEQUENCE</scope>
    <source>
        <strain evidence="1">Duluth1</strain>
        <tissue evidence="1">Whole animal</tissue>
    </source>
</reference>
<dbReference type="Proteomes" id="UP000828390">
    <property type="component" value="Unassembled WGS sequence"/>
</dbReference>
<reference evidence="1" key="1">
    <citation type="journal article" date="2019" name="bioRxiv">
        <title>The Genome of the Zebra Mussel, Dreissena polymorpha: A Resource for Invasive Species Research.</title>
        <authorList>
            <person name="McCartney M.A."/>
            <person name="Auch B."/>
            <person name="Kono T."/>
            <person name="Mallez S."/>
            <person name="Zhang Y."/>
            <person name="Obille A."/>
            <person name="Becker A."/>
            <person name="Abrahante J.E."/>
            <person name="Garbe J."/>
            <person name="Badalamenti J.P."/>
            <person name="Herman A."/>
            <person name="Mangelson H."/>
            <person name="Liachko I."/>
            <person name="Sullivan S."/>
            <person name="Sone E.D."/>
            <person name="Koren S."/>
            <person name="Silverstein K.A.T."/>
            <person name="Beckman K.B."/>
            <person name="Gohl D.M."/>
        </authorList>
    </citation>
    <scope>NUCLEOTIDE SEQUENCE</scope>
    <source>
        <strain evidence="1">Duluth1</strain>
        <tissue evidence="1">Whole animal</tissue>
    </source>
</reference>
<proteinExistence type="predicted"/>
<organism evidence="1 2">
    <name type="scientific">Dreissena polymorpha</name>
    <name type="common">Zebra mussel</name>
    <name type="synonym">Mytilus polymorpha</name>
    <dbReference type="NCBI Taxonomy" id="45954"/>
    <lineage>
        <taxon>Eukaryota</taxon>
        <taxon>Metazoa</taxon>
        <taxon>Spiralia</taxon>
        <taxon>Lophotrochozoa</taxon>
        <taxon>Mollusca</taxon>
        <taxon>Bivalvia</taxon>
        <taxon>Autobranchia</taxon>
        <taxon>Heteroconchia</taxon>
        <taxon>Euheterodonta</taxon>
        <taxon>Imparidentia</taxon>
        <taxon>Neoheterodontei</taxon>
        <taxon>Myida</taxon>
        <taxon>Dreissenoidea</taxon>
        <taxon>Dreissenidae</taxon>
        <taxon>Dreissena</taxon>
    </lineage>
</organism>